<protein>
    <recommendedName>
        <fullName evidence="4">Tetratricopeptide repeat protein</fullName>
    </recommendedName>
</protein>
<evidence type="ECO:0000313" key="2">
    <source>
        <dbReference type="EMBL" id="RXF68444.1"/>
    </source>
</evidence>
<comment type="caution">
    <text evidence="2">The sequence shown here is derived from an EMBL/GenBank/DDBJ whole genome shotgun (WGS) entry which is preliminary data.</text>
</comment>
<evidence type="ECO:0000256" key="1">
    <source>
        <dbReference type="SAM" id="SignalP"/>
    </source>
</evidence>
<gene>
    <name evidence="2" type="ORF">EKH83_16320</name>
</gene>
<accession>A0A4Q0M645</accession>
<dbReference type="RefSeq" id="WP_128770523.1">
    <property type="nucleotide sequence ID" value="NZ_RXOC01000011.1"/>
</dbReference>
<name>A0A4Q0M645_9SPHI</name>
<reference evidence="2 3" key="1">
    <citation type="submission" date="2018-12" db="EMBL/GenBank/DDBJ databases">
        <title>The Draft Genome Sequence of the Soil Bacterium Pedobacter tournemirensis R1.</title>
        <authorList>
            <person name="He J."/>
        </authorList>
    </citation>
    <scope>NUCLEOTIDE SEQUENCE [LARGE SCALE GENOMIC DNA]</scope>
    <source>
        <strain evidence="2 3">R1</strain>
    </source>
</reference>
<evidence type="ECO:0008006" key="4">
    <source>
        <dbReference type="Google" id="ProtNLM"/>
    </source>
</evidence>
<evidence type="ECO:0000313" key="3">
    <source>
        <dbReference type="Proteomes" id="UP000290848"/>
    </source>
</evidence>
<feature type="signal peptide" evidence="1">
    <location>
        <begin position="1"/>
        <end position="20"/>
    </location>
</feature>
<organism evidence="2 3">
    <name type="scientific">Arcticibacter tournemirensis</name>
    <dbReference type="NCBI Taxonomy" id="699437"/>
    <lineage>
        <taxon>Bacteria</taxon>
        <taxon>Pseudomonadati</taxon>
        <taxon>Bacteroidota</taxon>
        <taxon>Sphingobacteriia</taxon>
        <taxon>Sphingobacteriales</taxon>
        <taxon>Sphingobacteriaceae</taxon>
        <taxon>Arcticibacter</taxon>
    </lineage>
</organism>
<dbReference type="AlphaFoldDB" id="A0A4Q0M645"/>
<dbReference type="Proteomes" id="UP000290848">
    <property type="component" value="Unassembled WGS sequence"/>
</dbReference>
<sequence>MIRYFFILFVLSTSFTNLNAFDIKQVRQEFYAAVKDKDAAEKFCEKMKAMRSSDPLLTAYYGSAQAIMAKHSWNPYRKVAYLKSGLHDLEKAVASSPESLEIRFLRFSVEHYMPSFLGLGKHLEEDRKKIVELIEKDSFGTADSTLVKNIIIFLKKTNRFNTKEIEILNEGIKNG</sequence>
<proteinExistence type="predicted"/>
<feature type="chain" id="PRO_5020610365" description="Tetratricopeptide repeat protein" evidence="1">
    <location>
        <begin position="21"/>
        <end position="175"/>
    </location>
</feature>
<keyword evidence="1" id="KW-0732">Signal</keyword>
<dbReference type="EMBL" id="RXOC01000011">
    <property type="protein sequence ID" value="RXF68444.1"/>
    <property type="molecule type" value="Genomic_DNA"/>
</dbReference>